<keyword evidence="13" id="KW-0325">Glycoprotein</keyword>
<feature type="domain" description="Protein kinase" evidence="16">
    <location>
        <begin position="621"/>
        <end position="896"/>
    </location>
</feature>
<name>A0A6I9QPX3_ELAGV</name>
<evidence type="ECO:0000256" key="2">
    <source>
        <dbReference type="ARBA" id="ARBA00004479"/>
    </source>
</evidence>
<dbReference type="InterPro" id="IPR032675">
    <property type="entry name" value="LRR_dom_sf"/>
</dbReference>
<dbReference type="GO" id="GO:0005524">
    <property type="term" value="F:ATP binding"/>
    <property type="evidence" value="ECO:0007669"/>
    <property type="project" value="UniProtKB-UniRule"/>
</dbReference>
<dbReference type="GO" id="GO:0033612">
    <property type="term" value="F:receptor serine/threonine kinase binding"/>
    <property type="evidence" value="ECO:0007669"/>
    <property type="project" value="TreeGrafter"/>
</dbReference>
<evidence type="ECO:0000256" key="1">
    <source>
        <dbReference type="ARBA" id="ARBA00004162"/>
    </source>
</evidence>
<sequence>MKISTPIPIQSFKGWRKTREKTYIFPMATTLPPPPTNHHLLLLLFLLLSSPTTSTSSLEGDLLLTFKSSILDPTSALSNWSPHTSLCNWTGISCSNPSTLSVTSLDLHSLNLSGEISTSLCQLPQLSYLNLANNLFNQPIPLHLSECTSLLTLNLSNSLLWGTLPDQLSELSSLAVLDLSRNHFEGQIPLILGSLQDLQVLNLGRNTFTGTVHPSVFKNLSKLVHLDLSENPLTSELPEEIGRLSSLRRVLMQSSGFYGGIPDSFTGLGELEVLDLSQNNLTGKIPLGFGSGLGKLASLDLSENKLSGSFPADVCYGKALVELSLQDNSFTGLVPESIEKCSSLERYQVQDNGFSGDFPSGLWLLPEIKLIRAENNRFSGQIPDLVGVSSRLEQVQIDNNSFTGRIPQGLGLIHTMYRFSASLNGFSGELPENFCDSPVMSIISLSHNSLTGSIPELRNCKKLVSLSLADNSFSGSIPPSLGHLPVLTYIDLSNNKLTGEIPEELQNLKLALFNVSYNQLSGRVPSSLISGLPASFLEGNPGLCGPGLPNPCDGEQKKRSSRTRGLIFALIVISFAASFIILAAGYFVVRRLSRKKPPPSSWKSVFFYPLRITEEELLMALDEKNTIGRGAFGKVHVVRLPGGEFVAVKKLDNCGNLSLRMVKAEIKTLAKARHKNLAKLLGFCCSEGVVLLIHEYVQKGSLGDALRRSELLLEWSVRLQIALGAARGLAYLHKDYVPHMLHRNMKSNNILLDDDFEPKVTAFGLDRVVGEASFKSSMVSELGSCCYMAPEHVCSKKPTEQMDVYSFGVVLLELITGRQAEQPESRESIDVVKWVRRKVNMTDGAFQVLDPRITSSAQHEMLGALDLALRCTSVMPEKRPTMDEVVRSLQSLQPIAQPSGVFAGELSISNER</sequence>
<dbReference type="InterPro" id="IPR050647">
    <property type="entry name" value="Plant_LRR-RLKs"/>
</dbReference>
<evidence type="ECO:0000256" key="3">
    <source>
        <dbReference type="ARBA" id="ARBA00022614"/>
    </source>
</evidence>
<dbReference type="PROSITE" id="PS50011">
    <property type="entry name" value="PROTEIN_KINASE_DOM"/>
    <property type="match status" value="1"/>
</dbReference>
<dbReference type="FunFam" id="3.80.10.10:FF:000516">
    <property type="entry name" value="Leucine-rich repeat family protein"/>
    <property type="match status" value="1"/>
</dbReference>
<dbReference type="GO" id="GO:0004672">
    <property type="term" value="F:protein kinase activity"/>
    <property type="evidence" value="ECO:0007669"/>
    <property type="project" value="InterPro"/>
</dbReference>
<feature type="binding site" evidence="14">
    <location>
        <position position="650"/>
    </location>
    <ligand>
        <name>ATP</name>
        <dbReference type="ChEBI" id="CHEBI:30616"/>
    </ligand>
</feature>
<dbReference type="FunFam" id="3.30.200.20:FF:000652">
    <property type="entry name" value="probably inactive leucine-rich repeat receptor-like protein kinase At5g06940"/>
    <property type="match status" value="1"/>
</dbReference>
<dbReference type="Pfam" id="PF00560">
    <property type="entry name" value="LRR_1"/>
    <property type="match status" value="4"/>
</dbReference>
<keyword evidence="4" id="KW-0808">Transferase</keyword>
<dbReference type="SUPFAM" id="SSF52058">
    <property type="entry name" value="L domain-like"/>
    <property type="match status" value="2"/>
</dbReference>
<keyword evidence="12" id="KW-0675">Receptor</keyword>
<dbReference type="PRINTS" id="PR00019">
    <property type="entry name" value="LEURICHRPT"/>
</dbReference>
<dbReference type="FunCoup" id="A0A6I9QPX3">
    <property type="interactions" value="1193"/>
</dbReference>
<evidence type="ECO:0000256" key="4">
    <source>
        <dbReference type="ARBA" id="ARBA00022679"/>
    </source>
</evidence>
<evidence type="ECO:0000256" key="10">
    <source>
        <dbReference type="ARBA" id="ARBA00022989"/>
    </source>
</evidence>
<dbReference type="Pfam" id="PF08263">
    <property type="entry name" value="LRRNT_2"/>
    <property type="match status" value="1"/>
</dbReference>
<evidence type="ECO:0000256" key="13">
    <source>
        <dbReference type="ARBA" id="ARBA00023180"/>
    </source>
</evidence>
<evidence type="ECO:0000256" key="12">
    <source>
        <dbReference type="ARBA" id="ARBA00023170"/>
    </source>
</evidence>
<evidence type="ECO:0000256" key="15">
    <source>
        <dbReference type="SAM" id="Phobius"/>
    </source>
</evidence>
<keyword evidence="17" id="KW-1185">Reference proteome</keyword>
<dbReference type="PANTHER" id="PTHR48056">
    <property type="entry name" value="LRR RECEPTOR-LIKE SERINE/THREONINE-PROTEIN KINASE-RELATED"/>
    <property type="match status" value="1"/>
</dbReference>
<dbReference type="OrthoDB" id="2015831at2759"/>
<evidence type="ECO:0000256" key="11">
    <source>
        <dbReference type="ARBA" id="ARBA00023136"/>
    </source>
</evidence>
<dbReference type="Pfam" id="PF13855">
    <property type="entry name" value="LRR_8"/>
    <property type="match status" value="2"/>
</dbReference>
<dbReference type="InterPro" id="IPR001245">
    <property type="entry name" value="Ser-Thr/Tyr_kinase_cat_dom"/>
</dbReference>
<comment type="subcellular location">
    <subcellularLocation>
        <location evidence="1">Cell membrane</location>
        <topology evidence="1">Single-pass membrane protein</topology>
    </subcellularLocation>
    <subcellularLocation>
        <location evidence="2">Membrane</location>
        <topology evidence="2">Single-pass type I membrane protein</topology>
    </subcellularLocation>
</comment>
<dbReference type="InterPro" id="IPR000719">
    <property type="entry name" value="Prot_kinase_dom"/>
</dbReference>
<dbReference type="InterPro" id="IPR017441">
    <property type="entry name" value="Protein_kinase_ATP_BS"/>
</dbReference>
<dbReference type="InterPro" id="IPR011009">
    <property type="entry name" value="Kinase-like_dom_sf"/>
</dbReference>
<keyword evidence="7" id="KW-0677">Repeat</keyword>
<dbReference type="Gene3D" id="1.10.510.10">
    <property type="entry name" value="Transferase(Phosphotransferase) domain 1"/>
    <property type="match status" value="1"/>
</dbReference>
<dbReference type="FunFam" id="1.10.510.10:FF:000388">
    <property type="entry name" value="Leucine-rich repeat receptor-like tyrosine-protein kinase PXC3"/>
    <property type="match status" value="1"/>
</dbReference>
<dbReference type="RefSeq" id="XP_010913138.1">
    <property type="nucleotide sequence ID" value="XM_010914836.3"/>
</dbReference>
<dbReference type="InterPro" id="IPR013210">
    <property type="entry name" value="LRR_N_plant-typ"/>
</dbReference>
<dbReference type="Gene3D" id="3.80.10.10">
    <property type="entry name" value="Ribonuclease Inhibitor"/>
    <property type="match status" value="3"/>
</dbReference>
<evidence type="ECO:0000313" key="18">
    <source>
        <dbReference type="RefSeq" id="XP_010913138.1"/>
    </source>
</evidence>
<dbReference type="Proteomes" id="UP000504607">
    <property type="component" value="Chromosome 2"/>
</dbReference>
<dbReference type="FunFam" id="3.80.10.10:FF:000534">
    <property type="entry name" value="Probably inactive leucine-rich repeat receptor-like protein kinase At5g06940"/>
    <property type="match status" value="1"/>
</dbReference>
<dbReference type="SUPFAM" id="SSF56112">
    <property type="entry name" value="Protein kinase-like (PK-like)"/>
    <property type="match status" value="1"/>
</dbReference>
<dbReference type="InParanoid" id="A0A6I9QPX3"/>
<organism evidence="17 18">
    <name type="scientific">Elaeis guineensis var. tenera</name>
    <name type="common">Oil palm</name>
    <dbReference type="NCBI Taxonomy" id="51953"/>
    <lineage>
        <taxon>Eukaryota</taxon>
        <taxon>Viridiplantae</taxon>
        <taxon>Streptophyta</taxon>
        <taxon>Embryophyta</taxon>
        <taxon>Tracheophyta</taxon>
        <taxon>Spermatophyta</taxon>
        <taxon>Magnoliopsida</taxon>
        <taxon>Liliopsida</taxon>
        <taxon>Arecaceae</taxon>
        <taxon>Arecoideae</taxon>
        <taxon>Cocoseae</taxon>
        <taxon>Elaeidinae</taxon>
        <taxon>Elaeis</taxon>
    </lineage>
</organism>
<evidence type="ECO:0000256" key="6">
    <source>
        <dbReference type="ARBA" id="ARBA00022729"/>
    </source>
</evidence>
<dbReference type="InterPro" id="IPR003591">
    <property type="entry name" value="Leu-rich_rpt_typical-subtyp"/>
</dbReference>
<dbReference type="PROSITE" id="PS00107">
    <property type="entry name" value="PROTEIN_KINASE_ATP"/>
    <property type="match status" value="1"/>
</dbReference>
<keyword evidence="11 15" id="KW-0472">Membrane</keyword>
<evidence type="ECO:0000256" key="14">
    <source>
        <dbReference type="PROSITE-ProRule" id="PRU10141"/>
    </source>
</evidence>
<dbReference type="Gene3D" id="3.30.200.20">
    <property type="entry name" value="Phosphorylase Kinase, domain 1"/>
    <property type="match status" value="1"/>
</dbReference>
<dbReference type="PANTHER" id="PTHR48056:SF31">
    <property type="entry name" value="PROTEIN KINASE DOMAIN-CONTAINING PROTEIN"/>
    <property type="match status" value="1"/>
</dbReference>
<evidence type="ECO:0000256" key="7">
    <source>
        <dbReference type="ARBA" id="ARBA00022737"/>
    </source>
</evidence>
<proteinExistence type="predicted"/>
<keyword evidence="9 14" id="KW-0067">ATP-binding</keyword>
<evidence type="ECO:0000259" key="16">
    <source>
        <dbReference type="PROSITE" id="PS50011"/>
    </source>
</evidence>
<protein>
    <submittedName>
        <fullName evidence="18">Probably inactive leucine-rich repeat receptor-like protein kinase At5g06940</fullName>
    </submittedName>
</protein>
<accession>A0A6I9QPX3</accession>
<gene>
    <name evidence="18" type="primary">LOC105038916</name>
</gene>
<keyword evidence="8 14" id="KW-0547">Nucleotide-binding</keyword>
<evidence type="ECO:0000313" key="17">
    <source>
        <dbReference type="Proteomes" id="UP000504607"/>
    </source>
</evidence>
<evidence type="ECO:0000256" key="5">
    <source>
        <dbReference type="ARBA" id="ARBA00022692"/>
    </source>
</evidence>
<dbReference type="GO" id="GO:0005886">
    <property type="term" value="C:plasma membrane"/>
    <property type="evidence" value="ECO:0007669"/>
    <property type="project" value="UniProtKB-SubCell"/>
</dbReference>
<keyword evidence="5 15" id="KW-0812">Transmembrane</keyword>
<keyword evidence="10 15" id="KW-1133">Transmembrane helix</keyword>
<dbReference type="KEGG" id="egu:105038916"/>
<evidence type="ECO:0000256" key="9">
    <source>
        <dbReference type="ARBA" id="ARBA00022840"/>
    </source>
</evidence>
<dbReference type="GeneID" id="105038916"/>
<reference evidence="18" key="1">
    <citation type="submission" date="2025-08" db="UniProtKB">
        <authorList>
            <consortium name="RefSeq"/>
        </authorList>
    </citation>
    <scope>IDENTIFICATION</scope>
</reference>
<dbReference type="InterPro" id="IPR001611">
    <property type="entry name" value="Leu-rich_rpt"/>
</dbReference>
<feature type="transmembrane region" description="Helical" evidence="15">
    <location>
        <begin position="566"/>
        <end position="589"/>
    </location>
</feature>
<evidence type="ECO:0000256" key="8">
    <source>
        <dbReference type="ARBA" id="ARBA00022741"/>
    </source>
</evidence>
<dbReference type="Pfam" id="PF07714">
    <property type="entry name" value="PK_Tyr_Ser-Thr"/>
    <property type="match status" value="1"/>
</dbReference>
<dbReference type="SMART" id="SM00369">
    <property type="entry name" value="LRR_TYP"/>
    <property type="match status" value="7"/>
</dbReference>
<dbReference type="AlphaFoldDB" id="A0A6I9QPX3"/>
<keyword evidence="3" id="KW-0433">Leucine-rich repeat</keyword>
<keyword evidence="6" id="KW-0732">Signal</keyword>